<dbReference type="AlphaFoldDB" id="A0A315ZEM0"/>
<dbReference type="RefSeq" id="WP_109617478.1">
    <property type="nucleotide sequence ID" value="NZ_QGDO01000002.1"/>
</dbReference>
<evidence type="ECO:0000313" key="2">
    <source>
        <dbReference type="Proteomes" id="UP000245535"/>
    </source>
</evidence>
<dbReference type="Gene3D" id="2.60.40.2340">
    <property type="match status" value="1"/>
</dbReference>
<dbReference type="Proteomes" id="UP000245535">
    <property type="component" value="Unassembled WGS sequence"/>
</dbReference>
<keyword evidence="2" id="KW-1185">Reference proteome</keyword>
<gene>
    <name evidence="1" type="ORF">BC781_102713</name>
</gene>
<dbReference type="PROSITE" id="PS51257">
    <property type="entry name" value="PROKAR_LIPOPROTEIN"/>
    <property type="match status" value="1"/>
</dbReference>
<protein>
    <submittedName>
        <fullName evidence="1">Uncharacterized protein</fullName>
    </submittedName>
</protein>
<proteinExistence type="predicted"/>
<organism evidence="1 2">
    <name type="scientific">Sediminitomix flava</name>
    <dbReference type="NCBI Taxonomy" id="379075"/>
    <lineage>
        <taxon>Bacteria</taxon>
        <taxon>Pseudomonadati</taxon>
        <taxon>Bacteroidota</taxon>
        <taxon>Cytophagia</taxon>
        <taxon>Cytophagales</taxon>
        <taxon>Flammeovirgaceae</taxon>
        <taxon>Sediminitomix</taxon>
    </lineage>
</organism>
<comment type="caution">
    <text evidence="1">The sequence shown here is derived from an EMBL/GenBank/DDBJ whole genome shotgun (WGS) entry which is preliminary data.</text>
</comment>
<dbReference type="EMBL" id="QGDO01000002">
    <property type="protein sequence ID" value="PWJ43164.1"/>
    <property type="molecule type" value="Genomic_DNA"/>
</dbReference>
<evidence type="ECO:0000313" key="1">
    <source>
        <dbReference type="EMBL" id="PWJ43164.1"/>
    </source>
</evidence>
<reference evidence="1 2" key="1">
    <citation type="submission" date="2018-03" db="EMBL/GenBank/DDBJ databases">
        <title>Genomic Encyclopedia of Archaeal and Bacterial Type Strains, Phase II (KMG-II): from individual species to whole genera.</title>
        <authorList>
            <person name="Goeker M."/>
        </authorList>
    </citation>
    <scope>NUCLEOTIDE SEQUENCE [LARGE SCALE GENOMIC DNA]</scope>
    <source>
        <strain evidence="1 2">DSM 28229</strain>
    </source>
</reference>
<accession>A0A315ZEM0</accession>
<dbReference type="OrthoDB" id="646864at2"/>
<sequence>MRTRNIFLLFALFLGIGACQPEDPNELMSQERAIISYFINGVQIGPADITRTTSKAEMTIYVIEGMDLSNVTPVIEVSHGASISPASGEAIDLSSGSFTYKVTAQGGLTRDWTLTVQPFENLIHGKWYVGKPMQFFYHIGPGEDWGWSDTKALENNMPTVAPASDNTLELTTTGIDGNGNLVGTGSYDAGEDGMYESFIYSSDCNGQVDYTPFYGRMPQGAFNWVLDLNEDKLILTTDNNEEYSLPLEWDADENSENPYTVFRLPFAPEAHVLGWQDCTYNELELNYGQKTWYTFVKEGYTLPGDTGGPGNEPIIPSYSPISLNGSWGITEIGFWPSGDAGICADFDNIMTFSNEFYDETSGILSGDFTYTAGADGELTNVQDVDGDWVVFPTAGSFELKVLQDPLDTESRQYWTMKYIATDGTEVVVDNPVEGSGNDQIVLKFNGGQLSDGNATDAHWYKFGRGHVGENPCLAPAPDEFLTGNWGAHSATSAIYEYTDNHYPVAGTEATLDDTYSFSDVTVSDDGRTWTGTITVDHGADGETFDAGDYTLKTGTFTYVYQSTDEWGGVIGTFTLNVDGKEISYTESKRYGDESYYDFQIKFPHEASQWGDMYYRLTKK</sequence>
<name>A0A315ZEM0_SEDFL</name>